<protein>
    <submittedName>
        <fullName evidence="1">Uncharacterized protein</fullName>
    </submittedName>
</protein>
<dbReference type="Proteomes" id="UP000199666">
    <property type="component" value="Unassembled WGS sequence"/>
</dbReference>
<dbReference type="RefSeq" id="WP_090995945.1">
    <property type="nucleotide sequence ID" value="NZ_FOPP01000009.1"/>
</dbReference>
<evidence type="ECO:0000313" key="2">
    <source>
        <dbReference type="Proteomes" id="UP000199666"/>
    </source>
</evidence>
<dbReference type="InterPro" id="IPR046233">
    <property type="entry name" value="DUF6266"/>
</dbReference>
<evidence type="ECO:0000313" key="1">
    <source>
        <dbReference type="EMBL" id="SFH34202.1"/>
    </source>
</evidence>
<proteinExistence type="predicted"/>
<dbReference type="AlphaFoldDB" id="A0A1I2Z8N1"/>
<dbReference type="STRING" id="414048.SAMN04489864_10970"/>
<dbReference type="Pfam" id="PF19781">
    <property type="entry name" value="DUF6266"/>
    <property type="match status" value="1"/>
</dbReference>
<keyword evidence="2" id="KW-1185">Reference proteome</keyword>
<accession>A0A1I2Z8N1</accession>
<gene>
    <name evidence="1" type="ORF">SAMN04489864_10970</name>
</gene>
<dbReference type="OrthoDB" id="821958at2"/>
<reference evidence="1 2" key="1">
    <citation type="submission" date="2016-10" db="EMBL/GenBank/DDBJ databases">
        <authorList>
            <person name="de Groot N.N."/>
        </authorList>
    </citation>
    <scope>NUCLEOTIDE SEQUENCE [LARGE SCALE GENOMIC DNA]</scope>
    <source>
        <strain evidence="1 2">DSM 18684</strain>
    </source>
</reference>
<sequence length="211" mass="23632">MATIKNGINGGFSGKAGTVIGYALNGQWVMRGLNKHPRPKPSKAEQLNRLKFSISQEWLKPLIDFVRIGFRGYQPTFQGFVAAKSYNHKNALQCDENGDFFINPELALVSFGTQTLPLTASVSCTDKQEVIFSWSLENTFEYSDFAMVLLYNVKDKKVKMDTAIAKRKTGSASLQLSEVYKGQEFHAYLAFVADDQSSRTNSMYLGKLMIN</sequence>
<name>A0A1I2Z8N1_9SPHI</name>
<organism evidence="1 2">
    <name type="scientific">Pedobacter insulae</name>
    <dbReference type="NCBI Taxonomy" id="414048"/>
    <lineage>
        <taxon>Bacteria</taxon>
        <taxon>Pseudomonadati</taxon>
        <taxon>Bacteroidota</taxon>
        <taxon>Sphingobacteriia</taxon>
        <taxon>Sphingobacteriales</taxon>
        <taxon>Sphingobacteriaceae</taxon>
        <taxon>Pedobacter</taxon>
    </lineage>
</organism>
<dbReference type="EMBL" id="FOPP01000009">
    <property type="protein sequence ID" value="SFH34202.1"/>
    <property type="molecule type" value="Genomic_DNA"/>
</dbReference>